<dbReference type="Proteomes" id="UP000054691">
    <property type="component" value="Unassembled WGS sequence"/>
</dbReference>
<keyword evidence="3" id="KW-0472">Membrane</keyword>
<feature type="domain" description="LegC3 N-terminal Legionellaceae" evidence="4">
    <location>
        <begin position="216"/>
        <end position="372"/>
    </location>
</feature>
<dbReference type="InterPro" id="IPR041357">
    <property type="entry name" value="LegC3_N_Legionellaceae"/>
</dbReference>
<keyword evidence="7" id="KW-1185">Reference proteome</keyword>
<sequence length="615" mass="70980">MSLSTLNIGTLLEQVTDKYLSRSDYAALRSSCILLSPVSDVTTEVQKELHRLLEIEKQTTAAQLTLEACEKQIQQDLQEKEQDYQENQKDLELISRLENELISVQRQKRLIDIELNELEVNMLRHESLIMEISRQIVLASHPESTQHTHTHPEPTQHTHTHPEPTQHTHTHPEPTQHTHTHPEPTQHTHTHPEPTQHTHSHPSTTDQLPKIPQIQPDTEHHHDHERESLELRKRTFSQELNQIKETLKSKQILSQKQQSRIEEITNRLNIELPEKQKQRNDRANARALRAQARLYDKTPEKELSSTNYRSLQKSIADAQEKLQKMQHQLMQKATEMSYQTFLTRLGYCLQSLNLSYQEKEALKRIVSNMEDYLLTQAEKQKQISIRHSAYLEKETLVHDIHQKENRVAQLKKTNPQLHAQNQALEEENQQLAHTIKERSTYRDYLLKIGLFGLLGSGISIAGGFLGMYMMPIALISICFAPAAVISFITVGFFIATLAYTLKNNSDTNQQERNKTTIQQNRTAISKQSGEIISLEQEILPSIKEKLSEVEKSLSLLDKKIKKLQHQAESLHHQAQQVMVTHAINKPFFSSETETRATINSTAIQLEEVQRNTRSC</sequence>
<dbReference type="RefSeq" id="WP_058500191.1">
    <property type="nucleotide sequence ID" value="NZ_CAAAHW010000005.1"/>
</dbReference>
<reference evidence="5 7" key="1">
    <citation type="submission" date="2015-11" db="EMBL/GenBank/DDBJ databases">
        <title>Genomic analysis of 38 Legionella species identifies large and diverse effector repertoires.</title>
        <authorList>
            <person name="Burstein D."/>
            <person name="Amaro F."/>
            <person name="Zusman T."/>
            <person name="Lifshitz Z."/>
            <person name="Cohen O."/>
            <person name="Gilbert J.A."/>
            <person name="Pupko T."/>
            <person name="Shuman H.A."/>
            <person name="Segal G."/>
        </authorList>
    </citation>
    <scope>NUCLEOTIDE SEQUENCE [LARGE SCALE GENOMIC DNA]</scope>
    <source>
        <strain evidence="5 7">Lyon 8420412</strain>
    </source>
</reference>
<evidence type="ECO:0000313" key="8">
    <source>
        <dbReference type="Proteomes" id="UP000254476"/>
    </source>
</evidence>
<feature type="coiled-coil region" evidence="1">
    <location>
        <begin position="546"/>
        <end position="573"/>
    </location>
</feature>
<dbReference type="STRING" id="45066.Lgra_3228"/>
<feature type="coiled-coil region" evidence="1">
    <location>
        <begin position="66"/>
        <end position="135"/>
    </location>
</feature>
<keyword evidence="1" id="KW-0175">Coiled coil</keyword>
<accession>A0A378JE60</accession>
<keyword evidence="3" id="KW-1133">Transmembrane helix</keyword>
<feature type="coiled-coil region" evidence="1">
    <location>
        <begin position="393"/>
        <end position="437"/>
    </location>
</feature>
<evidence type="ECO:0000259" key="4">
    <source>
        <dbReference type="Pfam" id="PF18654"/>
    </source>
</evidence>
<evidence type="ECO:0000256" key="2">
    <source>
        <dbReference type="SAM" id="MobiDB-lite"/>
    </source>
</evidence>
<feature type="region of interest" description="Disordered" evidence="2">
    <location>
        <begin position="141"/>
        <end position="233"/>
    </location>
</feature>
<feature type="coiled-coil region" evidence="1">
    <location>
        <begin position="308"/>
        <end position="335"/>
    </location>
</feature>
<organism evidence="6 8">
    <name type="scientific">Legionella gratiana</name>
    <dbReference type="NCBI Taxonomy" id="45066"/>
    <lineage>
        <taxon>Bacteria</taxon>
        <taxon>Pseudomonadati</taxon>
        <taxon>Pseudomonadota</taxon>
        <taxon>Gammaproteobacteria</taxon>
        <taxon>Legionellales</taxon>
        <taxon>Legionellaceae</taxon>
        <taxon>Legionella</taxon>
    </lineage>
</organism>
<feature type="compositionally biased region" description="Basic and acidic residues" evidence="2">
    <location>
        <begin position="144"/>
        <end position="196"/>
    </location>
</feature>
<dbReference type="OrthoDB" id="5654034at2"/>
<dbReference type="EMBL" id="LNYE01000029">
    <property type="protein sequence ID" value="KTD06451.1"/>
    <property type="molecule type" value="Genomic_DNA"/>
</dbReference>
<evidence type="ECO:0000256" key="1">
    <source>
        <dbReference type="SAM" id="Coils"/>
    </source>
</evidence>
<dbReference type="AlphaFoldDB" id="A0A378JE60"/>
<feature type="compositionally biased region" description="Basic and acidic residues" evidence="2">
    <location>
        <begin position="217"/>
        <end position="233"/>
    </location>
</feature>
<protein>
    <submittedName>
        <fullName evidence="6">Substrate of the Dot/Icm secretion system</fullName>
    </submittedName>
</protein>
<evidence type="ECO:0000313" key="6">
    <source>
        <dbReference type="EMBL" id="STX45271.1"/>
    </source>
</evidence>
<dbReference type="Proteomes" id="UP000254476">
    <property type="component" value="Unassembled WGS sequence"/>
</dbReference>
<feature type="transmembrane region" description="Helical" evidence="3">
    <location>
        <begin position="444"/>
        <end position="466"/>
    </location>
</feature>
<dbReference type="EMBL" id="UGOB01000001">
    <property type="protein sequence ID" value="STX45271.1"/>
    <property type="molecule type" value="Genomic_DNA"/>
</dbReference>
<name>A0A378JE60_9GAMM</name>
<evidence type="ECO:0000313" key="5">
    <source>
        <dbReference type="EMBL" id="KTD06451.1"/>
    </source>
</evidence>
<evidence type="ECO:0000313" key="7">
    <source>
        <dbReference type="Proteomes" id="UP000054691"/>
    </source>
</evidence>
<keyword evidence="3" id="KW-0812">Transmembrane</keyword>
<dbReference type="Pfam" id="PF18654">
    <property type="entry name" value="LegC3_N"/>
    <property type="match status" value="2"/>
</dbReference>
<feature type="transmembrane region" description="Helical" evidence="3">
    <location>
        <begin position="472"/>
        <end position="499"/>
    </location>
</feature>
<reference evidence="6 8" key="2">
    <citation type="submission" date="2018-06" db="EMBL/GenBank/DDBJ databases">
        <authorList>
            <consortium name="Pathogen Informatics"/>
            <person name="Doyle S."/>
        </authorList>
    </citation>
    <scope>NUCLEOTIDE SEQUENCE [LARGE SCALE GENOMIC DNA]</scope>
    <source>
        <strain evidence="6 8">NCTC12388</strain>
    </source>
</reference>
<evidence type="ECO:0000256" key="3">
    <source>
        <dbReference type="SAM" id="Phobius"/>
    </source>
</evidence>
<feature type="domain" description="LegC3 N-terminal Legionellaceae" evidence="4">
    <location>
        <begin position="1"/>
        <end position="163"/>
    </location>
</feature>
<gene>
    <name evidence="6" type="primary">pieE_1</name>
    <name evidence="5" type="synonym">pieE_2</name>
    <name evidence="5" type="ORF">Lgra_3228</name>
    <name evidence="6" type="ORF">NCTC12388_02000</name>
</gene>
<proteinExistence type="predicted"/>